<evidence type="ECO:0008006" key="3">
    <source>
        <dbReference type="Google" id="ProtNLM"/>
    </source>
</evidence>
<dbReference type="Proteomes" id="UP000192491">
    <property type="component" value="Unassembled WGS sequence"/>
</dbReference>
<evidence type="ECO:0000313" key="1">
    <source>
        <dbReference type="EMBL" id="OQX11897.1"/>
    </source>
</evidence>
<evidence type="ECO:0000313" key="2">
    <source>
        <dbReference type="Proteomes" id="UP000192491"/>
    </source>
</evidence>
<comment type="caution">
    <text evidence="1">The sequence shown here is derived from an EMBL/GenBank/DDBJ whole genome shotgun (WGS) entry which is preliminary data.</text>
</comment>
<name>A0A1Y1QRE2_9GAMM</name>
<organism evidence="1 2">
    <name type="scientific">Thiothrix lacustris</name>
    <dbReference type="NCBI Taxonomy" id="525917"/>
    <lineage>
        <taxon>Bacteria</taxon>
        <taxon>Pseudomonadati</taxon>
        <taxon>Pseudomonadota</taxon>
        <taxon>Gammaproteobacteria</taxon>
        <taxon>Thiotrichales</taxon>
        <taxon>Thiotrichaceae</taxon>
        <taxon>Thiothrix</taxon>
    </lineage>
</organism>
<accession>A0A1Y1QRE2</accession>
<protein>
    <recommendedName>
        <fullName evidence="3">STAS/SEC14 domain-containing protein</fullName>
    </recommendedName>
</protein>
<dbReference type="AlphaFoldDB" id="A0A1Y1QRE2"/>
<reference evidence="1 2" key="1">
    <citation type="submission" date="2017-01" db="EMBL/GenBank/DDBJ databases">
        <title>Novel large sulfur bacteria in the metagenomes of groundwater-fed chemosynthetic microbial mats in the Lake Huron basin.</title>
        <authorList>
            <person name="Sharrar A.M."/>
            <person name="Flood B.E."/>
            <person name="Bailey J.V."/>
            <person name="Jones D.S."/>
            <person name="Biddanda B."/>
            <person name="Ruberg S.A."/>
            <person name="Marcus D.N."/>
            <person name="Dick G.J."/>
        </authorList>
    </citation>
    <scope>NUCLEOTIDE SEQUENCE [LARGE SCALE GENOMIC DNA]</scope>
    <source>
        <strain evidence="1">A8</strain>
    </source>
</reference>
<proteinExistence type="predicted"/>
<dbReference type="EMBL" id="MTEJ01000077">
    <property type="protein sequence ID" value="OQX11897.1"/>
    <property type="molecule type" value="Genomic_DNA"/>
</dbReference>
<gene>
    <name evidence="1" type="ORF">BWK73_16385</name>
</gene>
<sequence>MSTIQITSQVSTEDLLHGVESLPTEELEQFVARVLALCARRKANSLGEQESKLLQLINRPVPATLQSRYDLLTQKQRANILNEDEYAELLQLIDQIEQFDAERVQHLVILAQLRQVSLDKLMHDLGIRQPEYV</sequence>